<keyword evidence="8" id="KW-1185">Reference proteome</keyword>
<feature type="transmembrane region" description="Helical" evidence="6">
    <location>
        <begin position="331"/>
        <end position="353"/>
    </location>
</feature>
<dbReference type="PANTHER" id="PTHR30341">
    <property type="entry name" value="SODIUM ION/PROTON ANTIPORTER NHAA-RELATED"/>
    <property type="match status" value="1"/>
</dbReference>
<keyword evidence="6" id="KW-0050">Antiport</keyword>
<comment type="function">
    <text evidence="6">Na(+)/H(+) antiporter that extrudes sodium in exchange for external protons.</text>
</comment>
<keyword evidence="3 6" id="KW-0812">Transmembrane</keyword>
<keyword evidence="6" id="KW-0406">Ion transport</keyword>
<dbReference type="OrthoDB" id="9808135at2"/>
<feature type="transmembrane region" description="Helical" evidence="6">
    <location>
        <begin position="365"/>
        <end position="385"/>
    </location>
</feature>
<evidence type="ECO:0000313" key="7">
    <source>
        <dbReference type="EMBL" id="AWM78698.1"/>
    </source>
</evidence>
<dbReference type="NCBIfam" id="NF007112">
    <property type="entry name" value="PRK09561.1"/>
    <property type="match status" value="1"/>
</dbReference>
<accession>A0A2Z3I4S8</accession>
<dbReference type="Pfam" id="PF06965">
    <property type="entry name" value="Na_H_antiport_1"/>
    <property type="match status" value="1"/>
</dbReference>
<dbReference type="NCBIfam" id="TIGR00773">
    <property type="entry name" value="NhaA"/>
    <property type="match status" value="1"/>
</dbReference>
<comment type="subcellular location">
    <subcellularLocation>
        <location evidence="1">Cell inner membrane</location>
        <topology evidence="1">Multi-pass membrane protein</topology>
    </subcellularLocation>
    <subcellularLocation>
        <location evidence="6">Cell membrane</location>
        <topology evidence="6">Multi-pass membrane protein</topology>
    </subcellularLocation>
</comment>
<feature type="transmembrane region" description="Helical" evidence="6">
    <location>
        <begin position="12"/>
        <end position="31"/>
    </location>
</feature>
<evidence type="ECO:0000256" key="2">
    <source>
        <dbReference type="ARBA" id="ARBA00022475"/>
    </source>
</evidence>
<dbReference type="InterPro" id="IPR023171">
    <property type="entry name" value="Na/H_antiporter_dom_sf"/>
</dbReference>
<evidence type="ECO:0000256" key="4">
    <source>
        <dbReference type="ARBA" id="ARBA00022989"/>
    </source>
</evidence>
<dbReference type="EMBL" id="CP029479">
    <property type="protein sequence ID" value="AWM78698.1"/>
    <property type="molecule type" value="Genomic_DNA"/>
</dbReference>
<comment type="similarity">
    <text evidence="6">Belongs to the NhaA Na(+)/H(+) (TC 2.A.33) antiporter family.</text>
</comment>
<feature type="transmembrane region" description="Helical" evidence="6">
    <location>
        <begin position="261"/>
        <end position="279"/>
    </location>
</feature>
<organism evidence="7 8">
    <name type="scientific">Phenylobacterium parvum</name>
    <dbReference type="NCBI Taxonomy" id="2201350"/>
    <lineage>
        <taxon>Bacteria</taxon>
        <taxon>Pseudomonadati</taxon>
        <taxon>Pseudomonadota</taxon>
        <taxon>Alphaproteobacteria</taxon>
        <taxon>Caulobacterales</taxon>
        <taxon>Caulobacteraceae</taxon>
        <taxon>Phenylobacterium</taxon>
    </lineage>
</organism>
<keyword evidence="4 6" id="KW-1133">Transmembrane helix</keyword>
<feature type="transmembrane region" description="Helical" evidence="6">
    <location>
        <begin position="157"/>
        <end position="176"/>
    </location>
</feature>
<dbReference type="Proteomes" id="UP000247763">
    <property type="component" value="Chromosome"/>
</dbReference>
<gene>
    <name evidence="6 7" type="primary">nhaA</name>
    <name evidence="7" type="ORF">HYN04_02760</name>
</gene>
<dbReference type="Gene3D" id="1.20.1530.10">
    <property type="entry name" value="Na+/H+ antiporter like domain"/>
    <property type="match status" value="1"/>
</dbReference>
<reference evidence="8" key="1">
    <citation type="submission" date="2018-05" db="EMBL/GenBank/DDBJ databases">
        <title>Genome sequencing of Phenylobacterium sp. HYN0004.</title>
        <authorList>
            <person name="Yi H."/>
            <person name="Baek C."/>
        </authorList>
    </citation>
    <scope>NUCLEOTIDE SEQUENCE [LARGE SCALE GENOMIC DNA]</scope>
    <source>
        <strain evidence="8">HYN0004</strain>
    </source>
</reference>
<protein>
    <recommendedName>
        <fullName evidence="6">Na(+)/H(+) antiporter NhaA</fullName>
    </recommendedName>
    <alternativeName>
        <fullName evidence="6">Sodium/proton antiporter NhaA</fullName>
    </alternativeName>
</protein>
<dbReference type="GO" id="GO:0006885">
    <property type="term" value="P:regulation of pH"/>
    <property type="evidence" value="ECO:0007669"/>
    <property type="project" value="UniProtKB-UniRule"/>
</dbReference>
<feature type="transmembrane region" description="Helical" evidence="6">
    <location>
        <begin position="96"/>
        <end position="115"/>
    </location>
</feature>
<name>A0A2Z3I4S8_9CAUL</name>
<feature type="transmembrane region" description="Helical" evidence="6">
    <location>
        <begin position="225"/>
        <end position="240"/>
    </location>
</feature>
<keyword evidence="6" id="KW-0915">Sodium</keyword>
<feature type="transmembrane region" description="Helical" evidence="6">
    <location>
        <begin position="182"/>
        <end position="199"/>
    </location>
</feature>
<evidence type="ECO:0000256" key="3">
    <source>
        <dbReference type="ARBA" id="ARBA00022692"/>
    </source>
</evidence>
<sequence length="405" mass="42317">MSRKITLDFLKTEAASGIFLALAAALAILLANSPWSASYFGLIKHPLTFQVGDIEITKTVLKWIKDGLMTIFFFVVGLEIKYEILRGELSNPRKLALPVLGALGGMVAPALVYLAFNMGPGGAVEGWPAPVATDIAFALAALAIAGPRLPPALRTFLLTLAIADDLGAVVLIATLFTEHIDLLALTGAGVMLGAMALAARWRQAPYLLFAVLAFLVWAFTLESGVNASIAGVAAAMTIPIEPRRPGERGMLKQMMDGLHPYVAYGIMPVFAFAAAGFSFSDLSADNLLSPIALGVAAGLFVGKQIGVFGASALAIRLGLARRPTDANWAELYGCALLCGVGFTMSLFIGALAFDSEDPTAQSAVRLGVIGGSVLSAAVGMAVLAWSQRVRDRLGTSFTGPPPSGH</sequence>
<evidence type="ECO:0000313" key="8">
    <source>
        <dbReference type="Proteomes" id="UP000247763"/>
    </source>
</evidence>
<proteinExistence type="inferred from homology"/>
<feature type="transmembrane region" description="Helical" evidence="6">
    <location>
        <begin position="291"/>
        <end position="319"/>
    </location>
</feature>
<evidence type="ECO:0000256" key="6">
    <source>
        <dbReference type="HAMAP-Rule" id="MF_01844"/>
    </source>
</evidence>
<dbReference type="HAMAP" id="MF_01844">
    <property type="entry name" value="NhaA"/>
    <property type="match status" value="1"/>
</dbReference>
<dbReference type="RefSeq" id="WP_110451264.1">
    <property type="nucleotide sequence ID" value="NZ_CP029479.1"/>
</dbReference>
<dbReference type="InterPro" id="IPR004670">
    <property type="entry name" value="NhaA"/>
</dbReference>
<evidence type="ECO:0000256" key="1">
    <source>
        <dbReference type="ARBA" id="ARBA00004429"/>
    </source>
</evidence>
<dbReference type="KEGG" id="phb:HYN04_02760"/>
<dbReference type="GO" id="GO:0015385">
    <property type="term" value="F:sodium:proton antiporter activity"/>
    <property type="evidence" value="ECO:0007669"/>
    <property type="project" value="UniProtKB-UniRule"/>
</dbReference>
<dbReference type="NCBIfam" id="NF007111">
    <property type="entry name" value="PRK09560.1"/>
    <property type="match status" value="1"/>
</dbReference>
<comment type="catalytic activity">
    <reaction evidence="6">
        <text>Na(+)(in) + 2 H(+)(out) = Na(+)(out) + 2 H(+)(in)</text>
        <dbReference type="Rhea" id="RHEA:29251"/>
        <dbReference type="ChEBI" id="CHEBI:15378"/>
        <dbReference type="ChEBI" id="CHEBI:29101"/>
    </reaction>
</comment>
<keyword evidence="5 6" id="KW-0472">Membrane</keyword>
<keyword evidence="6" id="KW-0813">Transport</keyword>
<keyword evidence="2 6" id="KW-1003">Cell membrane</keyword>
<evidence type="ECO:0000256" key="5">
    <source>
        <dbReference type="ARBA" id="ARBA00023136"/>
    </source>
</evidence>
<keyword evidence="6" id="KW-0739">Sodium transport</keyword>
<feature type="transmembrane region" description="Helical" evidence="6">
    <location>
        <begin position="127"/>
        <end position="145"/>
    </location>
</feature>
<dbReference type="GO" id="GO:0005886">
    <property type="term" value="C:plasma membrane"/>
    <property type="evidence" value="ECO:0007669"/>
    <property type="project" value="UniProtKB-SubCell"/>
</dbReference>
<dbReference type="AlphaFoldDB" id="A0A2Z3I4S8"/>
<dbReference type="PANTHER" id="PTHR30341:SF0">
    <property type="entry name" value="NA(+)_H(+) ANTIPORTER NHAA"/>
    <property type="match status" value="1"/>
</dbReference>